<dbReference type="GO" id="GO:0016747">
    <property type="term" value="F:acyltransferase activity, transferring groups other than amino-acyl groups"/>
    <property type="evidence" value="ECO:0007669"/>
    <property type="project" value="InterPro"/>
</dbReference>
<protein>
    <submittedName>
        <fullName evidence="4">Putative acetyltransferase</fullName>
    </submittedName>
</protein>
<dbReference type="AlphaFoldDB" id="F2KJB0"/>
<keyword evidence="1 4" id="KW-0808">Transferase</keyword>
<evidence type="ECO:0000256" key="1">
    <source>
        <dbReference type="ARBA" id="ARBA00022679"/>
    </source>
</evidence>
<dbReference type="PROSITE" id="PS51186">
    <property type="entry name" value="GNAT"/>
    <property type="match status" value="1"/>
</dbReference>
<accession>F2KJB0</accession>
<gene>
    <name evidence="4" type="ORF">PSEBR_m1171</name>
</gene>
<reference key="2">
    <citation type="submission" date="2011-03" db="EMBL/GenBank/DDBJ databases">
        <title>Complete Genome Sequence of a beneficial plant roots-associated bacterium Pseudomonas brassicacearum.</title>
        <authorList>
            <person name="Ortet P."/>
            <person name="Barakat M."/>
            <person name="Lalaouna D."/>
            <person name="Fochesato S."/>
            <person name="Barbe V."/>
            <person name="Santaella C."/>
            <person name="Heulin T."/>
            <person name="Achouak W."/>
        </authorList>
    </citation>
    <scope>NUCLEOTIDE SEQUENCE</scope>
    <source>
        <strain>NFM421</strain>
    </source>
</reference>
<dbReference type="PANTHER" id="PTHR43877">
    <property type="entry name" value="AMINOALKYLPHOSPHONATE N-ACETYLTRANSFERASE-RELATED-RELATED"/>
    <property type="match status" value="1"/>
</dbReference>
<evidence type="ECO:0000259" key="3">
    <source>
        <dbReference type="PROSITE" id="PS51186"/>
    </source>
</evidence>
<keyword evidence="2" id="KW-0012">Acyltransferase</keyword>
<dbReference type="HOGENOM" id="CLU_013985_18_0_6"/>
<evidence type="ECO:0000256" key="2">
    <source>
        <dbReference type="ARBA" id="ARBA00023315"/>
    </source>
</evidence>
<reference evidence="4 5" key="1">
    <citation type="journal article" date="2011" name="J. Bacteriol.">
        <title>Complete genome sequence of a beneficial plant root-associated bacterium, Pseudomonas brassicacearum.</title>
        <authorList>
            <person name="Ortet P."/>
            <person name="Barakat M."/>
            <person name="Lalaouna D."/>
            <person name="Fochesato S."/>
            <person name="Barbe V."/>
            <person name="Vacherie B."/>
            <person name="Santaella C."/>
            <person name="Heulin T."/>
            <person name="Achouak W."/>
        </authorList>
    </citation>
    <scope>NUCLEOTIDE SEQUENCE [LARGE SCALE GENOMIC DNA]</scope>
    <source>
        <strain evidence="4 5">NFM421</strain>
    </source>
</reference>
<evidence type="ECO:0000313" key="4">
    <source>
        <dbReference type="EMBL" id="AEA70136.1"/>
    </source>
</evidence>
<dbReference type="CDD" id="cd04301">
    <property type="entry name" value="NAT_SF"/>
    <property type="match status" value="1"/>
</dbReference>
<name>F2KJB0_PSEBN</name>
<dbReference type="Pfam" id="PF00583">
    <property type="entry name" value="Acetyltransf_1"/>
    <property type="match status" value="1"/>
</dbReference>
<dbReference type="Gene3D" id="3.40.630.30">
    <property type="match status" value="1"/>
</dbReference>
<evidence type="ECO:0000313" key="5">
    <source>
        <dbReference type="Proteomes" id="UP000006692"/>
    </source>
</evidence>
<dbReference type="InterPro" id="IPR016181">
    <property type="entry name" value="Acyl_CoA_acyltransferase"/>
</dbReference>
<dbReference type="PANTHER" id="PTHR43877:SF2">
    <property type="entry name" value="AMINOALKYLPHOSPHONATE N-ACETYLTRANSFERASE-RELATED"/>
    <property type="match status" value="1"/>
</dbReference>
<sequence length="176" mass="19947">MRNVVNIREATKADLDVLHEIGCETYQEHFSDIWSVSGIQDFLNQDFSPTSLGKSLESPACHLWLIASDESGRVVGFSKVNWSTPAPLTGELGAELQKIYFLKSEAGRGYGKQLLHFICRRAIERGERLLWLDVLKTNSNARRFYEGFGFQEIGEIPFKTDRIEIGMVVMACELSR</sequence>
<dbReference type="SUPFAM" id="SSF55729">
    <property type="entry name" value="Acyl-CoA N-acyltransferases (Nat)"/>
    <property type="match status" value="1"/>
</dbReference>
<feature type="domain" description="N-acetyltransferase" evidence="3">
    <location>
        <begin position="5"/>
        <end position="175"/>
    </location>
</feature>
<dbReference type="STRING" id="994484.PSEBR_m1171"/>
<organism evidence="4 5">
    <name type="scientific">Pseudomonas brassicacearum (strain NFM421)</name>
    <dbReference type="NCBI Taxonomy" id="994484"/>
    <lineage>
        <taxon>Bacteria</taxon>
        <taxon>Pseudomonadati</taxon>
        <taxon>Pseudomonadota</taxon>
        <taxon>Gammaproteobacteria</taxon>
        <taxon>Pseudomonadales</taxon>
        <taxon>Pseudomonadaceae</taxon>
        <taxon>Pseudomonas</taxon>
    </lineage>
</organism>
<dbReference type="EMBL" id="CP002585">
    <property type="protein sequence ID" value="AEA70136.1"/>
    <property type="molecule type" value="Genomic_DNA"/>
</dbReference>
<dbReference type="InterPro" id="IPR050832">
    <property type="entry name" value="Bact_Acetyltransf"/>
</dbReference>
<dbReference type="Proteomes" id="UP000006692">
    <property type="component" value="Chromosome"/>
</dbReference>
<proteinExistence type="predicted"/>
<dbReference type="InterPro" id="IPR000182">
    <property type="entry name" value="GNAT_dom"/>
</dbReference>
<dbReference type="KEGG" id="pba:PSEBR_m1171"/>